<gene>
    <name evidence="2" type="ORF">K8U77_04045</name>
</gene>
<dbReference type="CDD" id="cd00093">
    <property type="entry name" value="HTH_XRE"/>
    <property type="match status" value="1"/>
</dbReference>
<dbReference type="AlphaFoldDB" id="A0A9D2UWC5"/>
<dbReference type="InterPro" id="IPR010982">
    <property type="entry name" value="Lambda_DNA-bd_dom_sf"/>
</dbReference>
<dbReference type="SUPFAM" id="SSF47413">
    <property type="entry name" value="lambda repressor-like DNA-binding domains"/>
    <property type="match status" value="1"/>
</dbReference>
<dbReference type="Pfam" id="PF13560">
    <property type="entry name" value="HTH_31"/>
    <property type="match status" value="1"/>
</dbReference>
<feature type="domain" description="HTH cro/C1-type" evidence="1">
    <location>
        <begin position="12"/>
        <end position="66"/>
    </location>
</feature>
<accession>A0A9D2UWC5</accession>
<dbReference type="InterPro" id="IPR001387">
    <property type="entry name" value="Cro/C1-type_HTH"/>
</dbReference>
<dbReference type="EMBL" id="DYWI01000066">
    <property type="protein sequence ID" value="HJF65273.1"/>
    <property type="molecule type" value="Genomic_DNA"/>
</dbReference>
<dbReference type="PROSITE" id="PS50943">
    <property type="entry name" value="HTH_CROC1"/>
    <property type="match status" value="1"/>
</dbReference>
<evidence type="ECO:0000313" key="2">
    <source>
        <dbReference type="EMBL" id="HJF65273.1"/>
    </source>
</evidence>
<evidence type="ECO:0000313" key="3">
    <source>
        <dbReference type="Proteomes" id="UP000786989"/>
    </source>
</evidence>
<organism evidence="2 3">
    <name type="scientific">Slackia equolifaciens</name>
    <dbReference type="NCBI Taxonomy" id="498718"/>
    <lineage>
        <taxon>Bacteria</taxon>
        <taxon>Bacillati</taxon>
        <taxon>Actinomycetota</taxon>
        <taxon>Coriobacteriia</taxon>
        <taxon>Eggerthellales</taxon>
        <taxon>Eggerthellaceae</taxon>
        <taxon>Slackia</taxon>
    </lineage>
</organism>
<protein>
    <submittedName>
        <fullName evidence="2">Helix-turn-helix domain-containing protein</fullName>
    </submittedName>
</protein>
<comment type="caution">
    <text evidence="2">The sequence shown here is derived from an EMBL/GenBank/DDBJ whole genome shotgun (WGS) entry which is preliminary data.</text>
</comment>
<sequence>MAYDNERIARRLKSLRMDKGWEQADLARESGVSLAAIASCESCRTGMRLDTAVKLTDALGCTLEQLVCRDERRAG</sequence>
<reference evidence="2" key="1">
    <citation type="journal article" date="2021" name="PeerJ">
        <title>Extensive microbial diversity within the chicken gut microbiome revealed by metagenomics and culture.</title>
        <authorList>
            <person name="Gilroy R."/>
            <person name="Ravi A."/>
            <person name="Getino M."/>
            <person name="Pursley I."/>
            <person name="Horton D.L."/>
            <person name="Alikhan N.F."/>
            <person name="Baker D."/>
            <person name="Gharbi K."/>
            <person name="Hall N."/>
            <person name="Watson M."/>
            <person name="Adriaenssens E.M."/>
            <person name="Foster-Nyarko E."/>
            <person name="Jarju S."/>
            <person name="Secka A."/>
            <person name="Antonio M."/>
            <person name="Oren A."/>
            <person name="Chaudhuri R.R."/>
            <person name="La Ragione R."/>
            <person name="Hildebrand F."/>
            <person name="Pallen M.J."/>
        </authorList>
    </citation>
    <scope>NUCLEOTIDE SEQUENCE</scope>
    <source>
        <strain evidence="2">ChiGjej6B6-11269</strain>
    </source>
</reference>
<dbReference type="GO" id="GO:0003677">
    <property type="term" value="F:DNA binding"/>
    <property type="evidence" value="ECO:0007669"/>
    <property type="project" value="InterPro"/>
</dbReference>
<evidence type="ECO:0000259" key="1">
    <source>
        <dbReference type="PROSITE" id="PS50943"/>
    </source>
</evidence>
<dbReference type="Gene3D" id="1.10.260.40">
    <property type="entry name" value="lambda repressor-like DNA-binding domains"/>
    <property type="match status" value="1"/>
</dbReference>
<dbReference type="SMART" id="SM00530">
    <property type="entry name" value="HTH_XRE"/>
    <property type="match status" value="1"/>
</dbReference>
<name>A0A9D2UWC5_9ACTN</name>
<reference evidence="2" key="2">
    <citation type="submission" date="2021-09" db="EMBL/GenBank/DDBJ databases">
        <authorList>
            <person name="Gilroy R."/>
        </authorList>
    </citation>
    <scope>NUCLEOTIDE SEQUENCE</scope>
    <source>
        <strain evidence="2">ChiGjej6B6-11269</strain>
    </source>
</reference>
<proteinExistence type="predicted"/>
<dbReference type="Proteomes" id="UP000786989">
    <property type="component" value="Unassembled WGS sequence"/>
</dbReference>